<dbReference type="InterPro" id="IPR003395">
    <property type="entry name" value="RecF/RecN/SMC_N"/>
</dbReference>
<dbReference type="SUPFAM" id="SSF52540">
    <property type="entry name" value="P-loop containing nucleoside triphosphate hydrolases"/>
    <property type="match status" value="1"/>
</dbReference>
<dbReference type="Pfam" id="PF02463">
    <property type="entry name" value="SMC_N"/>
    <property type="match status" value="1"/>
</dbReference>
<gene>
    <name evidence="3" type="ORF">NAES01612_LOCUS12571</name>
</gene>
<dbReference type="PANTHER" id="PTHR43977">
    <property type="entry name" value="STRUCTURAL MAINTENANCE OF CHROMOSOMES PROTEIN 3"/>
    <property type="match status" value="1"/>
</dbReference>
<reference evidence="3" key="1">
    <citation type="submission" date="2021-01" db="EMBL/GenBank/DDBJ databases">
        <authorList>
            <person name="Corre E."/>
            <person name="Pelletier E."/>
            <person name="Niang G."/>
            <person name="Scheremetjew M."/>
            <person name="Finn R."/>
            <person name="Kale V."/>
            <person name="Holt S."/>
            <person name="Cochrane G."/>
            <person name="Meng A."/>
            <person name="Brown T."/>
            <person name="Cohen L."/>
        </authorList>
    </citation>
    <scope>NUCLEOTIDE SEQUENCE</scope>
    <source>
        <strain evidence="3">SoJaBio B1-5/56/2</strain>
    </source>
</reference>
<name>A0A7S4KX14_9EUKA</name>
<keyword evidence="1" id="KW-0175">Coiled coil</keyword>
<dbReference type="Gene3D" id="3.40.50.300">
    <property type="entry name" value="P-loop containing nucleotide triphosphate hydrolases"/>
    <property type="match status" value="1"/>
</dbReference>
<dbReference type="InterPro" id="IPR027417">
    <property type="entry name" value="P-loop_NTPase"/>
</dbReference>
<dbReference type="EMBL" id="HBKR01019180">
    <property type="protein sequence ID" value="CAE2308068.1"/>
    <property type="molecule type" value="Transcribed_RNA"/>
</dbReference>
<evidence type="ECO:0000313" key="3">
    <source>
        <dbReference type="EMBL" id="CAE2308068.1"/>
    </source>
</evidence>
<protein>
    <recommendedName>
        <fullName evidence="2">RecF/RecN/SMC N-terminal domain-containing protein</fullName>
    </recommendedName>
</protein>
<sequence length="366" mass="41388">MESREFSMLENQLRDANASLREAEERAEEIERELEHGKQIVVNLEKEVDTIRGEYDEKTRAVQQESKSRENILKKRNLLNKQRDERVKLIGELGPLPANEEYEGEDVRTLRDMLQETNAELGGLSKVNKKAADQFRTFQEQRTELLKRKETLDTGANKIQELISTLDDKKTEAIQRTFRDVGYNFKKVFSELVPAGCGELIMKTEEVPVEGSSSSSSSSTTRQYVGVGIKVSFTSKNIKGPDAMPLHQLSGGQKSLVALALIFAVQRCDPAPFYILDEIDAALDPGHRKAVANMISKQAKMGEEGEEGEKGTQYIYASFGEELVQAAEKQYRVTLEKNRSRIDRVDLEGALTTLRQNQKERQQAKK</sequence>
<evidence type="ECO:0000259" key="2">
    <source>
        <dbReference type="Pfam" id="PF02463"/>
    </source>
</evidence>
<dbReference type="AlphaFoldDB" id="A0A7S4KX14"/>
<organism evidence="3">
    <name type="scientific">Paramoeba aestuarina</name>
    <dbReference type="NCBI Taxonomy" id="180227"/>
    <lineage>
        <taxon>Eukaryota</taxon>
        <taxon>Amoebozoa</taxon>
        <taxon>Discosea</taxon>
        <taxon>Flabellinia</taxon>
        <taxon>Dactylopodida</taxon>
        <taxon>Paramoebidae</taxon>
        <taxon>Paramoeba</taxon>
    </lineage>
</organism>
<feature type="coiled-coil region" evidence="1">
    <location>
        <begin position="6"/>
        <end position="61"/>
    </location>
</feature>
<evidence type="ECO:0000256" key="1">
    <source>
        <dbReference type="SAM" id="Coils"/>
    </source>
</evidence>
<accession>A0A7S4KX14</accession>
<feature type="domain" description="RecF/RecN/SMC N-terminal" evidence="2">
    <location>
        <begin position="81"/>
        <end position="338"/>
    </location>
</feature>
<proteinExistence type="predicted"/>